<evidence type="ECO:0000256" key="4">
    <source>
        <dbReference type="ARBA" id="ARBA00022982"/>
    </source>
</evidence>
<keyword evidence="7" id="KW-1133">Transmembrane helix</keyword>
<dbReference type="PROSITE" id="PS00198">
    <property type="entry name" value="4FE4S_FER_1"/>
    <property type="match status" value="1"/>
</dbReference>
<keyword evidence="6" id="KW-0411">Iron-sulfur</keyword>
<evidence type="ECO:0000256" key="7">
    <source>
        <dbReference type="SAM" id="Phobius"/>
    </source>
</evidence>
<evidence type="ECO:0000259" key="8">
    <source>
        <dbReference type="PROSITE" id="PS51379"/>
    </source>
</evidence>
<keyword evidence="7" id="KW-0812">Transmembrane</keyword>
<gene>
    <name evidence="9" type="ORF">BLW93_05495</name>
</gene>
<dbReference type="EMBL" id="MOEN01000018">
    <property type="protein sequence ID" value="OMH40381.1"/>
    <property type="molecule type" value="Genomic_DNA"/>
</dbReference>
<dbReference type="Pfam" id="PF00037">
    <property type="entry name" value="Fer4"/>
    <property type="match status" value="1"/>
</dbReference>
<dbReference type="RefSeq" id="WP_076713101.1">
    <property type="nucleotide sequence ID" value="NZ_MOEN01000018.1"/>
</dbReference>
<evidence type="ECO:0000256" key="1">
    <source>
        <dbReference type="ARBA" id="ARBA00022448"/>
    </source>
</evidence>
<dbReference type="GO" id="GO:0046872">
    <property type="term" value="F:metal ion binding"/>
    <property type="evidence" value="ECO:0007669"/>
    <property type="project" value="UniProtKB-KW"/>
</dbReference>
<evidence type="ECO:0000256" key="5">
    <source>
        <dbReference type="ARBA" id="ARBA00023004"/>
    </source>
</evidence>
<dbReference type="OrthoDB" id="9806398at2"/>
<dbReference type="PANTHER" id="PTHR30176:SF3">
    <property type="entry name" value="FERREDOXIN-TYPE PROTEIN NAPH"/>
    <property type="match status" value="1"/>
</dbReference>
<dbReference type="InterPro" id="IPR051684">
    <property type="entry name" value="Electron_Trans/Redox"/>
</dbReference>
<feature type="transmembrane region" description="Helical" evidence="7">
    <location>
        <begin position="120"/>
        <end position="137"/>
    </location>
</feature>
<feature type="transmembrane region" description="Helical" evidence="7">
    <location>
        <begin position="45"/>
        <end position="67"/>
    </location>
</feature>
<dbReference type="InterPro" id="IPR017900">
    <property type="entry name" value="4Fe4S_Fe_S_CS"/>
</dbReference>
<proteinExistence type="predicted"/>
<dbReference type="GO" id="GO:0005886">
    <property type="term" value="C:plasma membrane"/>
    <property type="evidence" value="ECO:0007669"/>
    <property type="project" value="TreeGrafter"/>
</dbReference>
<evidence type="ECO:0000256" key="6">
    <source>
        <dbReference type="ARBA" id="ARBA00023014"/>
    </source>
</evidence>
<dbReference type="Pfam" id="PF12801">
    <property type="entry name" value="Fer4_5"/>
    <property type="match status" value="3"/>
</dbReference>
<dbReference type="InterPro" id="IPR017896">
    <property type="entry name" value="4Fe4S_Fe-S-bd"/>
</dbReference>
<comment type="caution">
    <text evidence="9">The sequence shown here is derived from an EMBL/GenBank/DDBJ whole genome shotgun (WGS) entry which is preliminary data.</text>
</comment>
<feature type="transmembrane region" description="Helical" evidence="7">
    <location>
        <begin position="167"/>
        <end position="188"/>
    </location>
</feature>
<evidence type="ECO:0000256" key="3">
    <source>
        <dbReference type="ARBA" id="ARBA00022723"/>
    </source>
</evidence>
<keyword evidence="5" id="KW-0408">Iron</keyword>
<keyword evidence="2" id="KW-0004">4Fe-4S</keyword>
<feature type="domain" description="4Fe-4S ferredoxin-type" evidence="8">
    <location>
        <begin position="213"/>
        <end position="242"/>
    </location>
</feature>
<keyword evidence="10" id="KW-1185">Reference proteome</keyword>
<dbReference type="PANTHER" id="PTHR30176">
    <property type="entry name" value="FERREDOXIN-TYPE PROTEIN NAPH"/>
    <property type="match status" value="1"/>
</dbReference>
<keyword evidence="1" id="KW-0813">Transport</keyword>
<evidence type="ECO:0000256" key="2">
    <source>
        <dbReference type="ARBA" id="ARBA00022485"/>
    </source>
</evidence>
<feature type="transmembrane region" description="Helical" evidence="7">
    <location>
        <begin position="12"/>
        <end position="33"/>
    </location>
</feature>
<dbReference type="SUPFAM" id="SSF54862">
    <property type="entry name" value="4Fe-4S ferredoxins"/>
    <property type="match status" value="1"/>
</dbReference>
<dbReference type="STRING" id="1914305.BLW93_05495"/>
<accession>A0A1R1MKP5</accession>
<dbReference type="AlphaFoldDB" id="A0A1R1MKP5"/>
<dbReference type="Proteomes" id="UP000187408">
    <property type="component" value="Unassembled WGS sequence"/>
</dbReference>
<evidence type="ECO:0000313" key="10">
    <source>
        <dbReference type="Proteomes" id="UP000187408"/>
    </source>
</evidence>
<keyword evidence="7" id="KW-0472">Membrane</keyword>
<dbReference type="Gene3D" id="3.30.70.20">
    <property type="match status" value="1"/>
</dbReference>
<evidence type="ECO:0000313" key="9">
    <source>
        <dbReference type="EMBL" id="OMH40381.1"/>
    </source>
</evidence>
<organism evidence="9 10">
    <name type="scientific">Desulfurobacterium indicum</name>
    <dbReference type="NCBI Taxonomy" id="1914305"/>
    <lineage>
        <taxon>Bacteria</taxon>
        <taxon>Pseudomonadati</taxon>
        <taxon>Aquificota</taxon>
        <taxon>Aquificia</taxon>
        <taxon>Desulfurobacteriales</taxon>
        <taxon>Desulfurobacteriaceae</taxon>
        <taxon>Desulfurobacterium</taxon>
    </lineage>
</organism>
<keyword evidence="3" id="KW-0479">Metal-binding</keyword>
<dbReference type="PROSITE" id="PS51379">
    <property type="entry name" value="4FE4S_FER_2"/>
    <property type="match status" value="1"/>
</dbReference>
<protein>
    <submittedName>
        <fullName evidence="9">Iron-sulfur cluster-binding protein</fullName>
    </submittedName>
</protein>
<keyword evidence="4" id="KW-0249">Electron transport</keyword>
<sequence length="282" mass="32312">MKVPFFKDRCFYQSITTFISNFAVWNFFTGKLYTGILKAIPFPSMNCYACPASVFSCPIGTLSHLIVMAKFPFYTLGILGSVSLPFGRWICGWICPFGFLQDILYKIPTPKIKLPKKLELIKFVMLIFPVLILPYFFKKHLFCMMCPVGTLEAGLYWVGFHPEIRRLAGMLFSFKVAVMLLIIGGAIFTKRPFCRFFCPLGALFSLFNKISPIKFTHNESLCTRCNHCQDVCPVDHKIYENPNSTSCIRCLNCIRDCKALDIEYPSIFKIPEDKNRSEKSLP</sequence>
<dbReference type="GO" id="GO:0051539">
    <property type="term" value="F:4 iron, 4 sulfur cluster binding"/>
    <property type="evidence" value="ECO:0007669"/>
    <property type="project" value="UniProtKB-KW"/>
</dbReference>
<reference evidence="9 10" key="1">
    <citation type="submission" date="2016-10" db="EMBL/GenBank/DDBJ databases">
        <title>Genome sequence of a sulfur-reducing bacterium Desulfurobacterium indicum K6013.</title>
        <authorList>
            <person name="Cao J."/>
            <person name="Shao Z."/>
            <person name="Alain K."/>
            <person name="Jebbar M."/>
        </authorList>
    </citation>
    <scope>NUCLEOTIDE SEQUENCE [LARGE SCALE GENOMIC DNA]</scope>
    <source>
        <strain evidence="9 10">K6013</strain>
    </source>
</reference>
<feature type="transmembrane region" description="Helical" evidence="7">
    <location>
        <begin position="73"/>
        <end position="99"/>
    </location>
</feature>
<name>A0A1R1MKP5_9BACT</name>